<gene>
    <name evidence="10" type="ORF">HNQ61_000529</name>
</gene>
<dbReference type="EMBL" id="JACHIA010000001">
    <property type="protein sequence ID" value="MBB6068918.1"/>
    <property type="molecule type" value="Genomic_DNA"/>
</dbReference>
<evidence type="ECO:0000256" key="8">
    <source>
        <dbReference type="SAM" id="SignalP"/>
    </source>
</evidence>
<feature type="signal peptide" evidence="8">
    <location>
        <begin position="1"/>
        <end position="22"/>
    </location>
</feature>
<comment type="similarity">
    <text evidence="3">Belongs to the peptidase M24B family.</text>
</comment>
<keyword evidence="6 10" id="KW-0378">Hydrolase</keyword>
<evidence type="ECO:0000313" key="11">
    <source>
        <dbReference type="Proteomes" id="UP000582837"/>
    </source>
</evidence>
<evidence type="ECO:0000256" key="1">
    <source>
        <dbReference type="ARBA" id="ARBA00001424"/>
    </source>
</evidence>
<dbReference type="InterPro" id="IPR000994">
    <property type="entry name" value="Pept_M24"/>
</dbReference>
<evidence type="ECO:0000256" key="4">
    <source>
        <dbReference type="ARBA" id="ARBA00012574"/>
    </source>
</evidence>
<dbReference type="EC" id="3.4.11.9" evidence="4"/>
<evidence type="ECO:0000256" key="3">
    <source>
        <dbReference type="ARBA" id="ARBA00008766"/>
    </source>
</evidence>
<dbReference type="GO" id="GO:0030145">
    <property type="term" value="F:manganese ion binding"/>
    <property type="evidence" value="ECO:0007669"/>
    <property type="project" value="InterPro"/>
</dbReference>
<dbReference type="Pfam" id="PF00557">
    <property type="entry name" value="Peptidase_M24"/>
    <property type="match status" value="1"/>
</dbReference>
<feature type="domain" description="Aminopeptidase P N-terminal" evidence="9">
    <location>
        <begin position="47"/>
        <end position="173"/>
    </location>
</feature>
<comment type="caution">
    <text evidence="10">The sequence shown here is derived from an EMBL/GenBank/DDBJ whole genome shotgun (WGS) entry which is preliminary data.</text>
</comment>
<dbReference type="InterPro" id="IPR029149">
    <property type="entry name" value="Creatin/AminoP/Spt16_N"/>
</dbReference>
<keyword evidence="10" id="KW-0645">Protease</keyword>
<dbReference type="GO" id="GO:0070006">
    <property type="term" value="F:metalloaminopeptidase activity"/>
    <property type="evidence" value="ECO:0007669"/>
    <property type="project" value="InterPro"/>
</dbReference>
<dbReference type="Gene3D" id="3.90.230.10">
    <property type="entry name" value="Creatinase/methionine aminopeptidase superfamily"/>
    <property type="match status" value="1"/>
</dbReference>
<name>A0A841GUA7_9BACT</name>
<protein>
    <recommendedName>
        <fullName evidence="4">Xaa-Pro aminopeptidase</fullName>
        <ecNumber evidence="4">3.4.11.9</ecNumber>
    </recommendedName>
</protein>
<comment type="catalytic activity">
    <reaction evidence="1">
        <text>Release of any N-terminal amino acid, including proline, that is linked to proline, even from a dipeptide or tripeptide.</text>
        <dbReference type="EC" id="3.4.11.9"/>
    </reaction>
</comment>
<accession>A0A841GUA7</accession>
<dbReference type="SUPFAM" id="SSF53092">
    <property type="entry name" value="Creatinase/prolidase N-terminal domain"/>
    <property type="match status" value="1"/>
</dbReference>
<dbReference type="InterPro" id="IPR007865">
    <property type="entry name" value="Aminopep_P_N"/>
</dbReference>
<dbReference type="GO" id="GO:0006508">
    <property type="term" value="P:proteolysis"/>
    <property type="evidence" value="ECO:0007669"/>
    <property type="project" value="TreeGrafter"/>
</dbReference>
<dbReference type="RefSeq" id="WP_170031414.1">
    <property type="nucleotide sequence ID" value="NZ_JABDTL010000001.1"/>
</dbReference>
<dbReference type="Pfam" id="PF05195">
    <property type="entry name" value="AMP_N"/>
    <property type="match status" value="1"/>
</dbReference>
<evidence type="ECO:0000256" key="5">
    <source>
        <dbReference type="ARBA" id="ARBA00022723"/>
    </source>
</evidence>
<keyword evidence="5" id="KW-0479">Metal-binding</keyword>
<dbReference type="PANTHER" id="PTHR43226">
    <property type="entry name" value="XAA-PRO AMINOPEPTIDASE 3"/>
    <property type="match status" value="1"/>
</dbReference>
<keyword evidence="7" id="KW-0464">Manganese</keyword>
<dbReference type="PANTHER" id="PTHR43226:SF4">
    <property type="entry name" value="XAA-PRO AMINOPEPTIDASE 3"/>
    <property type="match status" value="1"/>
</dbReference>
<evidence type="ECO:0000259" key="9">
    <source>
        <dbReference type="SMART" id="SM01011"/>
    </source>
</evidence>
<proteinExistence type="inferred from homology"/>
<evidence type="ECO:0000256" key="7">
    <source>
        <dbReference type="ARBA" id="ARBA00023211"/>
    </source>
</evidence>
<dbReference type="InterPro" id="IPR052433">
    <property type="entry name" value="X-Pro_dipept-like"/>
</dbReference>
<evidence type="ECO:0000256" key="2">
    <source>
        <dbReference type="ARBA" id="ARBA00001936"/>
    </source>
</evidence>
<dbReference type="SUPFAM" id="SSF55920">
    <property type="entry name" value="Creatinase/aminopeptidase"/>
    <property type="match status" value="1"/>
</dbReference>
<dbReference type="Gene3D" id="3.40.350.10">
    <property type="entry name" value="Creatinase/prolidase N-terminal domain"/>
    <property type="match status" value="1"/>
</dbReference>
<dbReference type="SMART" id="SM01011">
    <property type="entry name" value="AMP_N"/>
    <property type="match status" value="1"/>
</dbReference>
<comment type="cofactor">
    <cofactor evidence="2">
        <name>Mn(2+)</name>
        <dbReference type="ChEBI" id="CHEBI:29035"/>
    </cofactor>
</comment>
<dbReference type="InterPro" id="IPR036005">
    <property type="entry name" value="Creatinase/aminopeptidase-like"/>
</dbReference>
<dbReference type="Proteomes" id="UP000582837">
    <property type="component" value="Unassembled WGS sequence"/>
</dbReference>
<organism evidence="10 11">
    <name type="scientific">Longimicrobium terrae</name>
    <dbReference type="NCBI Taxonomy" id="1639882"/>
    <lineage>
        <taxon>Bacteria</taxon>
        <taxon>Pseudomonadati</taxon>
        <taxon>Gemmatimonadota</taxon>
        <taxon>Longimicrobiia</taxon>
        <taxon>Longimicrobiales</taxon>
        <taxon>Longimicrobiaceae</taxon>
        <taxon>Longimicrobium</taxon>
    </lineage>
</organism>
<keyword evidence="10" id="KW-0031">Aminopeptidase</keyword>
<evidence type="ECO:0000256" key="6">
    <source>
        <dbReference type="ARBA" id="ARBA00022801"/>
    </source>
</evidence>
<reference evidence="10 11" key="1">
    <citation type="submission" date="2020-08" db="EMBL/GenBank/DDBJ databases">
        <title>Genomic Encyclopedia of Type Strains, Phase IV (KMG-IV): sequencing the most valuable type-strain genomes for metagenomic binning, comparative biology and taxonomic classification.</title>
        <authorList>
            <person name="Goeker M."/>
        </authorList>
    </citation>
    <scope>NUCLEOTIDE SEQUENCE [LARGE SCALE GENOMIC DNA]</scope>
    <source>
        <strain evidence="10 11">DSM 29007</strain>
    </source>
</reference>
<sequence>MTLPRLALAPLAAALMAGSAAAQQPAPAPRGSADSYALPATPAPAPISAREFAERRRALAATMGDGVLVALGEVESDAPFAQNSPFRWLTGVNEPGAALVISKRGGTVSERLYVPARNPAREVWDGPRLGAEGALRLTGIPSSTADSLDAQLQPLLSAATTLYTLAPVGSDGSRARFLRPDQQFIQQLRARYPNLTQVRDVSAAAFGLRATKSPAELDMIRRAVYITALAQREAMRATEPGMNEFEVHALIEGTFRRYGAERPGFGSIVGSGPNSTTLHYRAADRFMQAGEMLVMDIGASYNGYTADLTRSIPVNGRFTPEQREIYSIVLESQKAAEHEARPGAPLGAVLQAAVRVLGAGMARVGLIESADAMYDCDQGGRRTECPQGQLFFMHGIGYGIGLDVHDPEASYPNYGGGFRVGSAFTIEPGIYVRGDVLDYLPDTPRNRALRARLAPAIARYRNIGVRIEDDYFMGENGLERVSAGAPREIAEIEAQMALDSGWNRERRPEVVEWYRGIDPATP</sequence>
<keyword evidence="11" id="KW-1185">Reference proteome</keyword>
<dbReference type="AlphaFoldDB" id="A0A841GUA7"/>
<feature type="chain" id="PRO_5032842095" description="Xaa-Pro aminopeptidase" evidence="8">
    <location>
        <begin position="23"/>
        <end position="522"/>
    </location>
</feature>
<evidence type="ECO:0000313" key="10">
    <source>
        <dbReference type="EMBL" id="MBB6068918.1"/>
    </source>
</evidence>
<keyword evidence="8" id="KW-0732">Signal</keyword>